<evidence type="ECO:0000313" key="1">
    <source>
        <dbReference type="EMBL" id="SEU16243.1"/>
    </source>
</evidence>
<dbReference type="GeneID" id="93281820"/>
<protein>
    <submittedName>
        <fullName evidence="1">NIF3 (NGG1p interacting factor 3)</fullName>
    </submittedName>
</protein>
<evidence type="ECO:0000313" key="2">
    <source>
        <dbReference type="Proteomes" id="UP000198508"/>
    </source>
</evidence>
<name>A0A1I0JZE5_9FIRM</name>
<reference evidence="2" key="1">
    <citation type="submission" date="2016-10" db="EMBL/GenBank/DDBJ databases">
        <authorList>
            <person name="Varghese N."/>
            <person name="Submissions S."/>
        </authorList>
    </citation>
    <scope>NUCLEOTIDE SEQUENCE [LARGE SCALE GENOMIC DNA]</scope>
    <source>
        <strain evidence="2">NLAE-zl-G277</strain>
    </source>
</reference>
<sequence>MDYMDLKNKLTGMFDAGKLQAAPGEWGFFNETQREIHRVGYATNLTGEIIQRAGEAKVDFLLTHHDSWESPTPFSTRRWTMPDSAPARPWRPLWV</sequence>
<keyword evidence="2" id="KW-1185">Reference proteome</keyword>
<dbReference type="AlphaFoldDB" id="A0A1I0JZE5"/>
<dbReference type="EMBL" id="FOIM01000039">
    <property type="protein sequence ID" value="SEU16243.1"/>
    <property type="molecule type" value="Genomic_DNA"/>
</dbReference>
<dbReference type="Gene3D" id="3.40.1390.30">
    <property type="entry name" value="NIF3 (NGG1p interacting factor 3)-like"/>
    <property type="match status" value="1"/>
</dbReference>
<dbReference type="SUPFAM" id="SSF102705">
    <property type="entry name" value="NIF3 (NGG1p interacting factor 3)-like"/>
    <property type="match status" value="1"/>
</dbReference>
<dbReference type="RefSeq" id="WP_242956494.1">
    <property type="nucleotide sequence ID" value="NZ_DAINWJ010000020.1"/>
</dbReference>
<dbReference type="InterPro" id="IPR036069">
    <property type="entry name" value="DUF34/NIF3_sf"/>
</dbReference>
<gene>
    <name evidence="1" type="ORF">SAMN05216313_13927</name>
</gene>
<dbReference type="Proteomes" id="UP000198508">
    <property type="component" value="Unassembled WGS sequence"/>
</dbReference>
<proteinExistence type="predicted"/>
<dbReference type="STRING" id="460384.SAMN05216313_13927"/>
<accession>A0A1I0JZE5</accession>
<organism evidence="1 2">
    <name type="scientific">Enterocloster lavalensis</name>
    <dbReference type="NCBI Taxonomy" id="460384"/>
    <lineage>
        <taxon>Bacteria</taxon>
        <taxon>Bacillati</taxon>
        <taxon>Bacillota</taxon>
        <taxon>Clostridia</taxon>
        <taxon>Lachnospirales</taxon>
        <taxon>Lachnospiraceae</taxon>
        <taxon>Enterocloster</taxon>
    </lineage>
</organism>